<dbReference type="EMBL" id="JAOPGA020001145">
    <property type="protein sequence ID" value="KAL0485513.1"/>
    <property type="molecule type" value="Genomic_DNA"/>
</dbReference>
<dbReference type="AlphaFoldDB" id="A0AAW2Z972"/>
<organism evidence="1 2">
    <name type="scientific">Acrasis kona</name>
    <dbReference type="NCBI Taxonomy" id="1008807"/>
    <lineage>
        <taxon>Eukaryota</taxon>
        <taxon>Discoba</taxon>
        <taxon>Heterolobosea</taxon>
        <taxon>Tetramitia</taxon>
        <taxon>Eutetramitia</taxon>
        <taxon>Acrasidae</taxon>
        <taxon>Acrasis</taxon>
    </lineage>
</organism>
<reference evidence="1 2" key="1">
    <citation type="submission" date="2024-03" db="EMBL/GenBank/DDBJ databases">
        <title>The Acrasis kona genome and developmental transcriptomes reveal deep origins of eukaryotic multicellular pathways.</title>
        <authorList>
            <person name="Sheikh S."/>
            <person name="Fu C.-J."/>
            <person name="Brown M.W."/>
            <person name="Baldauf S.L."/>
        </authorList>
    </citation>
    <scope>NUCLEOTIDE SEQUENCE [LARGE SCALE GENOMIC DNA]</scope>
    <source>
        <strain evidence="1 2">ATCC MYA-3509</strain>
    </source>
</reference>
<proteinExistence type="predicted"/>
<evidence type="ECO:0000313" key="1">
    <source>
        <dbReference type="EMBL" id="KAL0485513.1"/>
    </source>
</evidence>
<name>A0AAW2Z972_9EUKA</name>
<keyword evidence="2" id="KW-1185">Reference proteome</keyword>
<gene>
    <name evidence="1" type="ORF">AKO1_003104</name>
</gene>
<sequence length="307" mass="35602">MPQTFVRTLGGIVPIYQPVNDVMPSAVLMTAHTHDYEELYDIDEVSEKDSSYLASLVLSLRDRIFLKQIEFYLIYETGPRVYKRPDNVRILYMNHDRAYTCQSISLVSTSKQERPISEFEAVTMDLVRDNLVIMPISNPVRHKRSGIYYVYLVYGKDINGCHVVFPGYVSAATPNFLECRTRFKGSFNTDKCLRMINAFLQFDPASLINGIIILHTTSTPAKAEAEIIDLCVRLFVAGVNILPMNEWKVIPYNRRLYKFPDTEHNRRLVQYLKTNPGSPENPIPDRVPKTRTILEEMREHYRLRNQK</sequence>
<dbReference type="Proteomes" id="UP001431209">
    <property type="component" value="Unassembled WGS sequence"/>
</dbReference>
<comment type="caution">
    <text evidence="1">The sequence shown here is derived from an EMBL/GenBank/DDBJ whole genome shotgun (WGS) entry which is preliminary data.</text>
</comment>
<protein>
    <submittedName>
        <fullName evidence="1">Uncharacterized protein</fullName>
    </submittedName>
</protein>
<evidence type="ECO:0000313" key="2">
    <source>
        <dbReference type="Proteomes" id="UP001431209"/>
    </source>
</evidence>
<accession>A0AAW2Z972</accession>